<dbReference type="EMBL" id="CP016022">
    <property type="protein sequence ID" value="ANJ72281.1"/>
    <property type="molecule type" value="Genomic_DNA"/>
</dbReference>
<dbReference type="Proteomes" id="UP000078572">
    <property type="component" value="Chromosome 1"/>
</dbReference>
<name>A0A191ZW20_9RALS</name>
<reference evidence="2" key="1">
    <citation type="submission" date="2016-06" db="EMBL/GenBank/DDBJ databases">
        <authorList>
            <person name="Xu Y."/>
            <person name="Nagy A."/>
            <person name="Yan X."/>
            <person name="Kim S.W."/>
            <person name="Haley B."/>
            <person name="Liu N.T."/>
            <person name="Nou X."/>
        </authorList>
    </citation>
    <scope>NUCLEOTIDE SEQUENCE [LARGE SCALE GENOMIC DNA]</scope>
    <source>
        <strain evidence="2">ATCC 49129</strain>
    </source>
</reference>
<evidence type="ECO:0000313" key="2">
    <source>
        <dbReference type="Proteomes" id="UP000078572"/>
    </source>
</evidence>
<dbReference type="AlphaFoldDB" id="A0A191ZW20"/>
<sequence length="254" mass="28495">MATELYETVLSHKYTNIQNGRKGQPLKQSIAEVAEDIKLPIVPYVESLGEVYDLLTPLIFQINSNSKVKTAFGKSLFHTLLLMARDKEYGAWVAQVAFANYLALGDFKQAKEFMPQIAKLDEARVLSMAIPVTWEGESYEAIAQDFARKLTLLKEAGIDLNGKFVVNRWTNDKTTIAQQFAVNQPDDTDDSEVQAYVKMLESCRQHGIDLVKVLKVAEDEGNDTFSSIVMKLKLERTTKEKPVVSRVSKDGGKI</sequence>
<accession>A0A191ZW20</accession>
<gene>
    <name evidence="1" type="ORF">A9Y76_07280</name>
</gene>
<organism evidence="1 2">
    <name type="scientific">Ralstonia insidiosa</name>
    <dbReference type="NCBI Taxonomy" id="190721"/>
    <lineage>
        <taxon>Bacteria</taxon>
        <taxon>Pseudomonadati</taxon>
        <taxon>Pseudomonadota</taxon>
        <taxon>Betaproteobacteria</taxon>
        <taxon>Burkholderiales</taxon>
        <taxon>Burkholderiaceae</taxon>
        <taxon>Ralstonia</taxon>
    </lineage>
</organism>
<protein>
    <submittedName>
        <fullName evidence="1">Uncharacterized protein</fullName>
    </submittedName>
</protein>
<evidence type="ECO:0000313" key="1">
    <source>
        <dbReference type="EMBL" id="ANJ72281.1"/>
    </source>
</evidence>
<keyword evidence="2" id="KW-1185">Reference proteome</keyword>
<proteinExistence type="predicted"/>